<accession>A0A840LIX4</accession>
<organism evidence="2 3">
    <name type="scientific">Roseateles oligotrophus</name>
    <dbReference type="NCBI Taxonomy" id="1769250"/>
    <lineage>
        <taxon>Bacteria</taxon>
        <taxon>Pseudomonadati</taxon>
        <taxon>Pseudomonadota</taxon>
        <taxon>Betaproteobacteria</taxon>
        <taxon>Burkholderiales</taxon>
        <taxon>Sphaerotilaceae</taxon>
        <taxon>Roseateles</taxon>
    </lineage>
</organism>
<gene>
    <name evidence="2" type="ORF">HNP55_004483</name>
</gene>
<dbReference type="RefSeq" id="WP_184304321.1">
    <property type="nucleotide sequence ID" value="NZ_JACHLP010000012.1"/>
</dbReference>
<dbReference type="PANTHER" id="PTHR36966:SF1">
    <property type="entry name" value="REP-ASSOCIATED TYROSINE TRANSPOSASE"/>
    <property type="match status" value="1"/>
</dbReference>
<keyword evidence="3" id="KW-1185">Reference proteome</keyword>
<dbReference type="EMBL" id="JACHLP010000012">
    <property type="protein sequence ID" value="MBB4845929.1"/>
    <property type="molecule type" value="Genomic_DNA"/>
</dbReference>
<comment type="caution">
    <text evidence="2">The sequence shown here is derived from an EMBL/GenBank/DDBJ whole genome shotgun (WGS) entry which is preliminary data.</text>
</comment>
<name>A0A840LIX4_9BURK</name>
<protein>
    <submittedName>
        <fullName evidence="2">Putative transposase</fullName>
    </submittedName>
</protein>
<dbReference type="PANTHER" id="PTHR36966">
    <property type="entry name" value="REP-ASSOCIATED TYROSINE TRANSPOSASE"/>
    <property type="match status" value="1"/>
</dbReference>
<dbReference type="GO" id="GO:0043565">
    <property type="term" value="F:sequence-specific DNA binding"/>
    <property type="evidence" value="ECO:0007669"/>
    <property type="project" value="TreeGrafter"/>
</dbReference>
<dbReference type="InterPro" id="IPR052715">
    <property type="entry name" value="RAYT_transposase"/>
</dbReference>
<dbReference type="InterPro" id="IPR002686">
    <property type="entry name" value="Transposase_17"/>
</dbReference>
<evidence type="ECO:0000313" key="3">
    <source>
        <dbReference type="Proteomes" id="UP000562027"/>
    </source>
</evidence>
<dbReference type="NCBIfam" id="NF047646">
    <property type="entry name" value="REP_Tyr_transpos"/>
    <property type="match status" value="1"/>
</dbReference>
<feature type="domain" description="Transposase IS200-like" evidence="1">
    <location>
        <begin position="8"/>
        <end position="134"/>
    </location>
</feature>
<sequence>MQYRRAFAPGGTLFFTVVIEGRRPVLASAEAVAVLRQAFKTVRQSRPYALDAIAVLPDHLHCIWTLPAQDADFSTRWRLIKTWFTKHCPPALLEAPSPARLAKGQQAIWQQRFWEHVLRDEADLARHIDYIHYNPVKHGLASAAGDWPWSSFGRYVAAGVYPADWGQGDRDCRLVRR</sequence>
<dbReference type="Gene3D" id="3.30.70.1290">
    <property type="entry name" value="Transposase IS200-like"/>
    <property type="match status" value="1"/>
</dbReference>
<proteinExistence type="predicted"/>
<dbReference type="GO" id="GO:0006313">
    <property type="term" value="P:DNA transposition"/>
    <property type="evidence" value="ECO:0007669"/>
    <property type="project" value="InterPro"/>
</dbReference>
<dbReference type="SMART" id="SM01321">
    <property type="entry name" value="Y1_Tnp"/>
    <property type="match status" value="1"/>
</dbReference>
<evidence type="ECO:0000259" key="1">
    <source>
        <dbReference type="SMART" id="SM01321"/>
    </source>
</evidence>
<dbReference type="AlphaFoldDB" id="A0A840LIX4"/>
<reference evidence="2 3" key="1">
    <citation type="submission" date="2020-08" db="EMBL/GenBank/DDBJ databases">
        <title>Functional genomics of gut bacteria from endangered species of beetles.</title>
        <authorList>
            <person name="Carlos-Shanley C."/>
        </authorList>
    </citation>
    <scope>NUCLEOTIDE SEQUENCE [LARGE SCALE GENOMIC DNA]</scope>
    <source>
        <strain evidence="2 3">S00239</strain>
    </source>
</reference>
<dbReference type="Proteomes" id="UP000562027">
    <property type="component" value="Unassembled WGS sequence"/>
</dbReference>
<dbReference type="SUPFAM" id="SSF143422">
    <property type="entry name" value="Transposase IS200-like"/>
    <property type="match status" value="1"/>
</dbReference>
<dbReference type="InterPro" id="IPR036515">
    <property type="entry name" value="Transposase_17_sf"/>
</dbReference>
<dbReference type="GO" id="GO:0004803">
    <property type="term" value="F:transposase activity"/>
    <property type="evidence" value="ECO:0007669"/>
    <property type="project" value="InterPro"/>
</dbReference>
<evidence type="ECO:0000313" key="2">
    <source>
        <dbReference type="EMBL" id="MBB4845929.1"/>
    </source>
</evidence>